<dbReference type="SMART" id="SM00563">
    <property type="entry name" value="PlsC"/>
    <property type="match status" value="1"/>
</dbReference>
<evidence type="ECO:0000256" key="2">
    <source>
        <dbReference type="ARBA" id="ARBA00022516"/>
    </source>
</evidence>
<comment type="pathway">
    <text evidence="1">Lipid metabolism.</text>
</comment>
<keyword evidence="6" id="KW-0472">Membrane</keyword>
<dbReference type="Proteomes" id="UP001500454">
    <property type="component" value="Unassembled WGS sequence"/>
</dbReference>
<dbReference type="Pfam" id="PF01553">
    <property type="entry name" value="Acyltransferase"/>
    <property type="match status" value="1"/>
</dbReference>
<evidence type="ECO:0000256" key="6">
    <source>
        <dbReference type="SAM" id="Phobius"/>
    </source>
</evidence>
<keyword evidence="6" id="KW-0812">Transmembrane</keyword>
<sequence length="275" mass="30351">MPSLLRYLGHRLYTTWATFWFAAPFVVTYPLQWALSRFPAGHPYLHALNRAWSKLFIRMWGVPVEVIHEAPLPKGQPCVYVPNHSSYIDIPLLFKAIPGFLNVIGKSSLAKVPLWGPIFGRTYITVNRDNVISRARSIIQARQSLEEGRSVIIFPEGSISPKAGQELLDFKDGPFQLAISLGVPVVPVTMPYNHRFMPDVEGTLRVRYARLRIVLHAPIATTGMGVADVAPLRDKVRAIIAGALDPSAGGIPDPSTWRTFAASAPVHSTEAVAVQ</sequence>
<dbReference type="SUPFAM" id="SSF69593">
    <property type="entry name" value="Glycerol-3-phosphate (1)-acyltransferase"/>
    <property type="match status" value="1"/>
</dbReference>
<keyword evidence="9" id="KW-1185">Reference proteome</keyword>
<reference evidence="9" key="1">
    <citation type="journal article" date="2019" name="Int. J. Syst. Evol. Microbiol.">
        <title>The Global Catalogue of Microorganisms (GCM) 10K type strain sequencing project: providing services to taxonomists for standard genome sequencing and annotation.</title>
        <authorList>
            <consortium name="The Broad Institute Genomics Platform"/>
            <consortium name="The Broad Institute Genome Sequencing Center for Infectious Disease"/>
            <person name="Wu L."/>
            <person name="Ma J."/>
        </authorList>
    </citation>
    <scope>NUCLEOTIDE SEQUENCE [LARGE SCALE GENOMIC DNA]</scope>
    <source>
        <strain evidence="9">JCM 17924</strain>
    </source>
</reference>
<accession>A0ABP8IVF1</accession>
<comment type="caution">
    <text evidence="8">The sequence shown here is derived from an EMBL/GenBank/DDBJ whole genome shotgun (WGS) entry which is preliminary data.</text>
</comment>
<dbReference type="RefSeq" id="WP_345221619.1">
    <property type="nucleotide sequence ID" value="NZ_BAABHA010000002.1"/>
</dbReference>
<evidence type="ECO:0000259" key="7">
    <source>
        <dbReference type="SMART" id="SM00563"/>
    </source>
</evidence>
<protein>
    <recommendedName>
        <fullName evidence="7">Phospholipid/glycerol acyltransferase domain-containing protein</fullName>
    </recommendedName>
</protein>
<feature type="transmembrane region" description="Helical" evidence="6">
    <location>
        <begin position="12"/>
        <end position="31"/>
    </location>
</feature>
<keyword evidence="6" id="KW-1133">Transmembrane helix</keyword>
<evidence type="ECO:0000256" key="1">
    <source>
        <dbReference type="ARBA" id="ARBA00005189"/>
    </source>
</evidence>
<name>A0ABP8IVF1_9BACT</name>
<evidence type="ECO:0000256" key="4">
    <source>
        <dbReference type="ARBA" id="ARBA00023098"/>
    </source>
</evidence>
<dbReference type="CDD" id="cd07989">
    <property type="entry name" value="LPLAT_AGPAT-like"/>
    <property type="match status" value="1"/>
</dbReference>
<dbReference type="EMBL" id="BAABHA010000002">
    <property type="protein sequence ID" value="GAA4375401.1"/>
    <property type="molecule type" value="Genomic_DNA"/>
</dbReference>
<dbReference type="PANTHER" id="PTHR10434">
    <property type="entry name" value="1-ACYL-SN-GLYCEROL-3-PHOSPHATE ACYLTRANSFERASE"/>
    <property type="match status" value="1"/>
</dbReference>
<evidence type="ECO:0000256" key="3">
    <source>
        <dbReference type="ARBA" id="ARBA00022679"/>
    </source>
</evidence>
<evidence type="ECO:0000256" key="5">
    <source>
        <dbReference type="ARBA" id="ARBA00023315"/>
    </source>
</evidence>
<gene>
    <name evidence="8" type="ORF">GCM10023186_08040</name>
</gene>
<dbReference type="PANTHER" id="PTHR10434:SF64">
    <property type="entry name" value="1-ACYL-SN-GLYCEROL-3-PHOSPHATE ACYLTRANSFERASE-RELATED"/>
    <property type="match status" value="1"/>
</dbReference>
<feature type="domain" description="Phospholipid/glycerol acyltransferase" evidence="7">
    <location>
        <begin position="78"/>
        <end position="193"/>
    </location>
</feature>
<evidence type="ECO:0000313" key="8">
    <source>
        <dbReference type="EMBL" id="GAA4375401.1"/>
    </source>
</evidence>
<organism evidence="8 9">
    <name type="scientific">Hymenobacter koreensis</name>
    <dbReference type="NCBI Taxonomy" id="1084523"/>
    <lineage>
        <taxon>Bacteria</taxon>
        <taxon>Pseudomonadati</taxon>
        <taxon>Bacteroidota</taxon>
        <taxon>Cytophagia</taxon>
        <taxon>Cytophagales</taxon>
        <taxon>Hymenobacteraceae</taxon>
        <taxon>Hymenobacter</taxon>
    </lineage>
</organism>
<evidence type="ECO:0000313" key="9">
    <source>
        <dbReference type="Proteomes" id="UP001500454"/>
    </source>
</evidence>
<dbReference type="InterPro" id="IPR002123">
    <property type="entry name" value="Plipid/glycerol_acylTrfase"/>
</dbReference>
<keyword evidence="4" id="KW-0443">Lipid metabolism</keyword>
<proteinExistence type="predicted"/>
<keyword evidence="5" id="KW-0012">Acyltransferase</keyword>
<keyword evidence="3" id="KW-0808">Transferase</keyword>
<keyword evidence="2" id="KW-0444">Lipid biosynthesis</keyword>